<evidence type="ECO:0000313" key="4">
    <source>
        <dbReference type="Proteomes" id="UP000182793"/>
    </source>
</evidence>
<gene>
    <name evidence="1" type="ORF">H702_07465</name>
    <name evidence="2" type="ORF">SAMN02910290_00635</name>
</gene>
<sequence length="313" mass="37063">MKKTLLLFEQIDSFEQFFASAISDFPNVEVSTPYKKVSSNVMHNIRAVSKRLPIDFIHTFWLEDWKKFFNEYKTIVVFDNAITPRLLEFIKKNTLEDSELKIWLWNVPNERIEYLKENFDVYCFDQNYSKEYGLTFLEQFYILDSVNLDEKTDVLRDFYFVGADKGRIQQLDQLAGMIEESELTYLFDVFSDDKQSNRSGINYLDSKITYPEIIKKIQESKVIVEINKEGQAGLTLRALEAIFYGKKLVTNNSNIKKYDFYSPNNILVLGDESSLDLIEFLNKPYQILPKHIIAKYSFSNWLNRMTKFNRREK</sequence>
<dbReference type="Proteomes" id="UP000182793">
    <property type="component" value="Unassembled WGS sequence"/>
</dbReference>
<accession>A0A091BSQ4</accession>
<dbReference type="EMBL" id="FOTG01000003">
    <property type="protein sequence ID" value="SFL15193.1"/>
    <property type="molecule type" value="Genomic_DNA"/>
</dbReference>
<organism evidence="1 3">
    <name type="scientific">Streptococcus equinus JB1</name>
    <dbReference type="NCBI Taxonomy" id="1294274"/>
    <lineage>
        <taxon>Bacteria</taxon>
        <taxon>Bacillati</taxon>
        <taxon>Bacillota</taxon>
        <taxon>Bacilli</taxon>
        <taxon>Lactobacillales</taxon>
        <taxon>Streptococcaceae</taxon>
        <taxon>Streptococcus</taxon>
    </lineage>
</organism>
<comment type="caution">
    <text evidence="1">The sequence shown here is derived from an EMBL/GenBank/DDBJ whole genome shotgun (WGS) entry which is preliminary data.</text>
</comment>
<dbReference type="EMBL" id="AUZH01000026">
    <property type="protein sequence ID" value="KFN87465.1"/>
    <property type="molecule type" value="Genomic_DNA"/>
</dbReference>
<name>A0A091BSQ4_STREI</name>
<proteinExistence type="predicted"/>
<evidence type="ECO:0000313" key="2">
    <source>
        <dbReference type="EMBL" id="SFL15193.1"/>
    </source>
</evidence>
<evidence type="ECO:0000313" key="1">
    <source>
        <dbReference type="EMBL" id="KFN87465.1"/>
    </source>
</evidence>
<evidence type="ECO:0000313" key="3">
    <source>
        <dbReference type="Proteomes" id="UP000029382"/>
    </source>
</evidence>
<dbReference type="Proteomes" id="UP000029382">
    <property type="component" value="Unassembled WGS sequence"/>
</dbReference>
<reference evidence="2 4" key="2">
    <citation type="submission" date="2016-10" db="EMBL/GenBank/DDBJ databases">
        <authorList>
            <person name="Varghese N."/>
            <person name="Submissions S."/>
        </authorList>
    </citation>
    <scope>NUCLEOTIDE SEQUENCE [LARGE SCALE GENOMIC DNA]</scope>
    <source>
        <strain evidence="2 4">JB1</strain>
    </source>
</reference>
<dbReference type="AlphaFoldDB" id="A0A091BSQ4"/>
<evidence type="ECO:0008006" key="5">
    <source>
        <dbReference type="Google" id="ProtNLM"/>
    </source>
</evidence>
<keyword evidence="4" id="KW-1185">Reference proteome</keyword>
<reference evidence="1 3" key="1">
    <citation type="journal article" date="2014" name="Genome Announc.">
        <title>Draft Genome Sequences of Streptococcus bovis Strains ATCC 33317 and JB1.</title>
        <authorList>
            <person name="Benahmed F.H."/>
            <person name="Gopinath G.R."/>
            <person name="Harbottle H."/>
            <person name="Cotta M.A."/>
            <person name="Luo Y."/>
            <person name="Henderson C."/>
            <person name="Teri P."/>
            <person name="Soppet D."/>
            <person name="Rasmussen M."/>
            <person name="Whitehead T.R."/>
            <person name="Davidson M."/>
        </authorList>
    </citation>
    <scope>NUCLEOTIDE SEQUENCE [LARGE SCALE GENOMIC DNA]</scope>
    <source>
        <strain evidence="1 3">JB1</strain>
    </source>
</reference>
<dbReference type="RefSeq" id="WP_039697066.1">
    <property type="nucleotide sequence ID" value="NZ_AUZH01000026.1"/>
</dbReference>
<protein>
    <recommendedName>
        <fullName evidence="5">Lipopolysaccharide biosynthesis protein</fullName>
    </recommendedName>
</protein>